<proteinExistence type="predicted"/>
<dbReference type="KEGG" id="cput:CONPUDRAFT_70374"/>
<evidence type="ECO:0000313" key="2">
    <source>
        <dbReference type="Proteomes" id="UP000053558"/>
    </source>
</evidence>
<dbReference type="InterPro" id="IPR032675">
    <property type="entry name" value="LRR_dom_sf"/>
</dbReference>
<name>A0A5M3N3X5_CONPW</name>
<dbReference type="EMBL" id="JH711574">
    <property type="protein sequence ID" value="EIW85611.1"/>
    <property type="molecule type" value="Genomic_DNA"/>
</dbReference>
<dbReference type="SUPFAM" id="SSF52058">
    <property type="entry name" value="L domain-like"/>
    <property type="match status" value="1"/>
</dbReference>
<protein>
    <submittedName>
        <fullName evidence="1">Uncharacterized protein</fullName>
    </submittedName>
</protein>
<reference evidence="2" key="1">
    <citation type="journal article" date="2012" name="Science">
        <title>The Paleozoic origin of enzymatic lignin decomposition reconstructed from 31 fungal genomes.</title>
        <authorList>
            <person name="Floudas D."/>
            <person name="Binder M."/>
            <person name="Riley R."/>
            <person name="Barry K."/>
            <person name="Blanchette R.A."/>
            <person name="Henrissat B."/>
            <person name="Martinez A.T."/>
            <person name="Otillar R."/>
            <person name="Spatafora J.W."/>
            <person name="Yadav J.S."/>
            <person name="Aerts A."/>
            <person name="Benoit I."/>
            <person name="Boyd A."/>
            <person name="Carlson A."/>
            <person name="Copeland A."/>
            <person name="Coutinho P.M."/>
            <person name="de Vries R.P."/>
            <person name="Ferreira P."/>
            <person name="Findley K."/>
            <person name="Foster B."/>
            <person name="Gaskell J."/>
            <person name="Glotzer D."/>
            <person name="Gorecki P."/>
            <person name="Heitman J."/>
            <person name="Hesse C."/>
            <person name="Hori C."/>
            <person name="Igarashi K."/>
            <person name="Jurgens J.A."/>
            <person name="Kallen N."/>
            <person name="Kersten P."/>
            <person name="Kohler A."/>
            <person name="Kuees U."/>
            <person name="Kumar T.K.A."/>
            <person name="Kuo A."/>
            <person name="LaButti K."/>
            <person name="Larrondo L.F."/>
            <person name="Lindquist E."/>
            <person name="Ling A."/>
            <person name="Lombard V."/>
            <person name="Lucas S."/>
            <person name="Lundell T."/>
            <person name="Martin R."/>
            <person name="McLaughlin D.J."/>
            <person name="Morgenstern I."/>
            <person name="Morin E."/>
            <person name="Murat C."/>
            <person name="Nagy L.G."/>
            <person name="Nolan M."/>
            <person name="Ohm R.A."/>
            <person name="Patyshakuliyeva A."/>
            <person name="Rokas A."/>
            <person name="Ruiz-Duenas F.J."/>
            <person name="Sabat G."/>
            <person name="Salamov A."/>
            <person name="Samejima M."/>
            <person name="Schmutz J."/>
            <person name="Slot J.C."/>
            <person name="St John F."/>
            <person name="Stenlid J."/>
            <person name="Sun H."/>
            <person name="Sun S."/>
            <person name="Syed K."/>
            <person name="Tsang A."/>
            <person name="Wiebenga A."/>
            <person name="Young D."/>
            <person name="Pisabarro A."/>
            <person name="Eastwood D.C."/>
            <person name="Martin F."/>
            <person name="Cullen D."/>
            <person name="Grigoriev I.V."/>
            <person name="Hibbett D.S."/>
        </authorList>
    </citation>
    <scope>NUCLEOTIDE SEQUENCE [LARGE SCALE GENOMIC DNA]</scope>
    <source>
        <strain evidence="2">RWD-64-598 SS2</strain>
    </source>
</reference>
<organism evidence="1 2">
    <name type="scientific">Coniophora puteana (strain RWD-64-598)</name>
    <name type="common">Brown rot fungus</name>
    <dbReference type="NCBI Taxonomy" id="741705"/>
    <lineage>
        <taxon>Eukaryota</taxon>
        <taxon>Fungi</taxon>
        <taxon>Dikarya</taxon>
        <taxon>Basidiomycota</taxon>
        <taxon>Agaricomycotina</taxon>
        <taxon>Agaricomycetes</taxon>
        <taxon>Agaricomycetidae</taxon>
        <taxon>Boletales</taxon>
        <taxon>Coniophorineae</taxon>
        <taxon>Coniophoraceae</taxon>
        <taxon>Coniophora</taxon>
    </lineage>
</organism>
<dbReference type="Proteomes" id="UP000053558">
    <property type="component" value="Unassembled WGS sequence"/>
</dbReference>
<evidence type="ECO:0000313" key="1">
    <source>
        <dbReference type="EMBL" id="EIW85611.1"/>
    </source>
</evidence>
<accession>A0A5M3N3X5</accession>
<dbReference type="RefSeq" id="XP_007764202.1">
    <property type="nucleotide sequence ID" value="XM_007766012.1"/>
</dbReference>
<sequence>MDAIVQQLAERRAFLEYAKHEHARFSSIVGRIPEDVLSIIFEYTIPSYLTGRGGLSQRRSSLSLNVSRVCQRWRTVALGNPKLWNKFYVNMTKVAINAVPPRFFELAARCRLHPTYLFIRSLRYSRLEQSGIPEGLSNTCKGVELFCPRVSYRSMSPILLDRWLARNLPNLVSLSLLGYHLQVIKPAQVDQPHLPAFSRLSNLNVHFVNDFDVQNFRDVDLRAVYQLRLPALRRLVLFLTPVRYRKPIDMIQLADSFPGLEELHIYSCSESNTKPSSTGRTATFSHLKVLTWVHKQCTLNQFRHAFQSLVLPSLSELTCTFTLKPAGTIDSRSVEVLEACLTRSQCLLKRMNAASAASLDSSWNRPWAERLRNAYPQLQLVNEKTYFDVNEIKAAWYH</sequence>
<keyword evidence="2" id="KW-1185">Reference proteome</keyword>
<dbReference type="Gene3D" id="3.80.10.10">
    <property type="entry name" value="Ribonuclease Inhibitor"/>
    <property type="match status" value="1"/>
</dbReference>
<dbReference type="OrthoDB" id="3365698at2759"/>
<dbReference type="Gene3D" id="1.20.1280.50">
    <property type="match status" value="1"/>
</dbReference>
<dbReference type="GeneID" id="19208809"/>
<dbReference type="AlphaFoldDB" id="A0A5M3N3X5"/>
<comment type="caution">
    <text evidence="1">The sequence shown here is derived from an EMBL/GenBank/DDBJ whole genome shotgun (WGS) entry which is preliminary data.</text>
</comment>
<gene>
    <name evidence="1" type="ORF">CONPUDRAFT_70374</name>
</gene>